<accession>A0A316UHN1</accession>
<reference evidence="2 3" key="1">
    <citation type="journal article" date="2018" name="Mol. Biol. Evol.">
        <title>Broad Genomic Sampling Reveals a Smut Pathogenic Ancestry of the Fungal Clade Ustilaginomycotina.</title>
        <authorList>
            <person name="Kijpornyongpan T."/>
            <person name="Mondo S.J."/>
            <person name="Barry K."/>
            <person name="Sandor L."/>
            <person name="Lee J."/>
            <person name="Lipzen A."/>
            <person name="Pangilinan J."/>
            <person name="LaButti K."/>
            <person name="Hainaut M."/>
            <person name="Henrissat B."/>
            <person name="Grigoriev I.V."/>
            <person name="Spatafora J.W."/>
            <person name="Aime M.C."/>
        </authorList>
    </citation>
    <scope>NUCLEOTIDE SEQUENCE [LARGE SCALE GENOMIC DNA]</scope>
    <source>
        <strain evidence="2 3">MCA 5214</strain>
    </source>
</reference>
<dbReference type="AlphaFoldDB" id="A0A316UHN1"/>
<sequence length="216" mass="23353">MTKLHATLLAFVIASFVSRTLAEQVALGTCYSTANCLYGQHGVVYDESGAKTTNIENSNPICKGFVVNPLITKTTYACKGGCNNDCVRAPATLCASPTPSSLKPNMLSAALTVLFDVLFATHFMAERISPGACYSTDNCLNGQQAIVYGERKELATDISKSVTFCRRFIVRPEIKETTYACQGGCGHFCNRAHTGLFLMFNPGSSATARYNCIIRQ</sequence>
<proteinExistence type="predicted"/>
<feature type="chain" id="PRO_5016408626" description="Secreted protein" evidence="1">
    <location>
        <begin position="23"/>
        <end position="216"/>
    </location>
</feature>
<feature type="signal peptide" evidence="1">
    <location>
        <begin position="1"/>
        <end position="22"/>
    </location>
</feature>
<evidence type="ECO:0000313" key="3">
    <source>
        <dbReference type="Proteomes" id="UP000245884"/>
    </source>
</evidence>
<dbReference type="RefSeq" id="XP_025359394.1">
    <property type="nucleotide sequence ID" value="XM_025508562.1"/>
</dbReference>
<evidence type="ECO:0008006" key="4">
    <source>
        <dbReference type="Google" id="ProtNLM"/>
    </source>
</evidence>
<keyword evidence="1" id="KW-0732">Signal</keyword>
<organism evidence="2 3">
    <name type="scientific">Jaminaea rosea</name>
    <dbReference type="NCBI Taxonomy" id="1569628"/>
    <lineage>
        <taxon>Eukaryota</taxon>
        <taxon>Fungi</taxon>
        <taxon>Dikarya</taxon>
        <taxon>Basidiomycota</taxon>
        <taxon>Ustilaginomycotina</taxon>
        <taxon>Exobasidiomycetes</taxon>
        <taxon>Microstromatales</taxon>
        <taxon>Microstromatales incertae sedis</taxon>
        <taxon>Jaminaea</taxon>
    </lineage>
</organism>
<dbReference type="Proteomes" id="UP000245884">
    <property type="component" value="Unassembled WGS sequence"/>
</dbReference>
<dbReference type="EMBL" id="KZ819679">
    <property type="protein sequence ID" value="PWN24782.1"/>
    <property type="molecule type" value="Genomic_DNA"/>
</dbReference>
<evidence type="ECO:0000256" key="1">
    <source>
        <dbReference type="SAM" id="SignalP"/>
    </source>
</evidence>
<dbReference type="GeneID" id="37030385"/>
<name>A0A316UHN1_9BASI</name>
<keyword evidence="3" id="KW-1185">Reference proteome</keyword>
<protein>
    <recommendedName>
        <fullName evidence="4">Secreted protein</fullName>
    </recommendedName>
</protein>
<evidence type="ECO:0000313" key="2">
    <source>
        <dbReference type="EMBL" id="PWN24782.1"/>
    </source>
</evidence>
<gene>
    <name evidence="2" type="ORF">BDZ90DRAFT_262997</name>
</gene>